<protein>
    <submittedName>
        <fullName evidence="1">Uncharacterized protein</fullName>
    </submittedName>
</protein>
<accession>A0A9P3UHA1</accession>
<reference evidence="1" key="1">
    <citation type="journal article" date="2022" name="J. Appl. Microbiol.">
        <title>PCR-based ORF typing of Klebsiella pneumoniae for rapid identification of global clones and transmission events.</title>
        <authorList>
            <person name="Nonogaki R."/>
            <person name="Iijima A."/>
            <person name="Kawamura K."/>
            <person name="Kayama S."/>
            <person name="Sugai M."/>
            <person name="Yagi T."/>
            <person name="Arakawa Y."/>
            <person name="Doi Y."/>
            <person name="Suzuki M."/>
        </authorList>
    </citation>
    <scope>NUCLEOTIDE SEQUENCE</scope>
    <source>
        <strain evidence="1">NUKP-37</strain>
    </source>
</reference>
<proteinExistence type="predicted"/>
<sequence length="179" mass="21287">MIDTVSRIPSKTDSGISHMKGMTIDIEAERFNDWLEENYPDIVPESEAWEQAANLYYWVQEALADQAQWDHEHGLFVVSLNDVHQRYRHARQELKKLYALLDREQPELVYRMSFVHAVTVMEAYLMYCARALLEHDWPLKRFRDEYYLKPERIKKNKSSMCVRWNLICSGPSLAIMFPE</sequence>
<dbReference type="AlphaFoldDB" id="A0A9P3UHA1"/>
<gene>
    <name evidence="1" type="ORF">NUKP37_50060</name>
</gene>
<dbReference type="Proteomes" id="UP001060507">
    <property type="component" value="Unassembled WGS sequence"/>
</dbReference>
<evidence type="ECO:0000313" key="1">
    <source>
        <dbReference type="EMBL" id="GKK03577.1"/>
    </source>
</evidence>
<name>A0A9P3UHA1_KLEVA</name>
<comment type="caution">
    <text evidence="1">The sequence shown here is derived from an EMBL/GenBank/DDBJ whole genome shotgun (WGS) entry which is preliminary data.</text>
</comment>
<organism evidence="1 2">
    <name type="scientific">Klebsiella variicola</name>
    <dbReference type="NCBI Taxonomy" id="244366"/>
    <lineage>
        <taxon>Bacteria</taxon>
        <taxon>Pseudomonadati</taxon>
        <taxon>Pseudomonadota</taxon>
        <taxon>Gammaproteobacteria</taxon>
        <taxon>Enterobacterales</taxon>
        <taxon>Enterobacteriaceae</taxon>
        <taxon>Klebsiella/Raoultella group</taxon>
        <taxon>Klebsiella</taxon>
        <taxon>Klebsiella pneumoniae complex</taxon>
    </lineage>
</organism>
<dbReference type="EMBL" id="BQTA01000027">
    <property type="protein sequence ID" value="GKK03577.1"/>
    <property type="molecule type" value="Genomic_DNA"/>
</dbReference>
<evidence type="ECO:0000313" key="2">
    <source>
        <dbReference type="Proteomes" id="UP001060507"/>
    </source>
</evidence>